<dbReference type="SUPFAM" id="SSF143243">
    <property type="entry name" value="Nqo5-like"/>
    <property type="match status" value="1"/>
</dbReference>
<evidence type="ECO:0000259" key="1">
    <source>
        <dbReference type="Pfam" id="PF00329"/>
    </source>
</evidence>
<name>A0A0L6JUZ4_9FIRM</name>
<reference evidence="3" key="1">
    <citation type="submission" date="2015-07" db="EMBL/GenBank/DDBJ databases">
        <title>Near-Complete Genome Sequence of the Cellulolytic Bacterium Bacteroides (Pseudobacteroides) cellulosolvens ATCC 35603.</title>
        <authorList>
            <person name="Dassa B."/>
            <person name="Utturkar S.M."/>
            <person name="Klingeman D.M."/>
            <person name="Hurt R.A."/>
            <person name="Keller M."/>
            <person name="Xu J."/>
            <person name="Reddy Y.H.K."/>
            <person name="Borovok I."/>
            <person name="Grinberg I.R."/>
            <person name="Lamed R."/>
            <person name="Zhivin O."/>
            <person name="Bayer E.A."/>
            <person name="Brown S.D."/>
        </authorList>
    </citation>
    <scope>NUCLEOTIDE SEQUENCE [LARGE SCALE GENOMIC DNA]</scope>
    <source>
        <strain evidence="3">DSM 2933</strain>
    </source>
</reference>
<dbReference type="InterPro" id="IPR012179">
    <property type="entry name" value="NiFe-hyd_3_EchD"/>
</dbReference>
<keyword evidence="3" id="KW-1185">Reference proteome</keyword>
<dbReference type="OrthoDB" id="3178054at2"/>
<dbReference type="eggNOG" id="COG0852">
    <property type="taxonomic scope" value="Bacteria"/>
</dbReference>
<dbReference type="PATRIC" id="fig|398512.5.peg.5194"/>
<proteinExistence type="predicted"/>
<gene>
    <name evidence="2" type="ORF">Bccel_4955</name>
</gene>
<dbReference type="EMBL" id="LGTC01000001">
    <property type="protein sequence ID" value="KNY29681.1"/>
    <property type="molecule type" value="Genomic_DNA"/>
</dbReference>
<dbReference type="Pfam" id="PF00329">
    <property type="entry name" value="Complex1_30kDa"/>
    <property type="match status" value="1"/>
</dbReference>
<dbReference type="Proteomes" id="UP000036923">
    <property type="component" value="Unassembled WGS sequence"/>
</dbReference>
<dbReference type="RefSeq" id="WP_036935082.1">
    <property type="nucleotide sequence ID" value="NZ_JQKC01000001.1"/>
</dbReference>
<dbReference type="AlphaFoldDB" id="A0A0L6JUZ4"/>
<evidence type="ECO:0000313" key="3">
    <source>
        <dbReference type="Proteomes" id="UP000036923"/>
    </source>
</evidence>
<dbReference type="Gene3D" id="3.30.460.80">
    <property type="entry name" value="NADH:ubiquinone oxidoreductase, 30kDa subunit"/>
    <property type="match status" value="1"/>
</dbReference>
<sequence>MIENAFDISKELLQIEVQDSKINGYRFVTATCVDLGNGTFDIIYHFDKDLELKNYRVNVKKEDEIPSISNIYFSAILVENEMKELFGINIKNIAIDYGGHMLLSDEELNSPMAKQQIVIEQRKGDK</sequence>
<dbReference type="STRING" id="398512.Bccel_4955"/>
<evidence type="ECO:0000313" key="2">
    <source>
        <dbReference type="EMBL" id="KNY29681.1"/>
    </source>
</evidence>
<comment type="caution">
    <text evidence="2">The sequence shown here is derived from an EMBL/GenBank/DDBJ whole genome shotgun (WGS) entry which is preliminary data.</text>
</comment>
<dbReference type="PIRSF" id="PIRSF036585">
    <property type="entry name" value="EchD"/>
    <property type="match status" value="1"/>
</dbReference>
<dbReference type="InterPro" id="IPR001268">
    <property type="entry name" value="NADH_UbQ_OxRdtase_30kDa_su"/>
</dbReference>
<accession>A0A0L6JUZ4</accession>
<keyword evidence="2" id="KW-0830">Ubiquinone</keyword>
<dbReference type="InterPro" id="IPR037232">
    <property type="entry name" value="NADH_quin_OxRdtase_su_C/D-like"/>
</dbReference>
<feature type="domain" description="NADH:ubiquinone oxidoreductase 30kDa subunit" evidence="1">
    <location>
        <begin position="25"/>
        <end position="93"/>
    </location>
</feature>
<dbReference type="GO" id="GO:0008137">
    <property type="term" value="F:NADH dehydrogenase (ubiquinone) activity"/>
    <property type="evidence" value="ECO:0007669"/>
    <property type="project" value="InterPro"/>
</dbReference>
<protein>
    <submittedName>
        <fullName evidence="2">NADH dehydrogenase (Ubiquinone) 30 kDa subunit</fullName>
    </submittedName>
</protein>
<organism evidence="2 3">
    <name type="scientific">Pseudobacteroides cellulosolvens ATCC 35603 = DSM 2933</name>
    <dbReference type="NCBI Taxonomy" id="398512"/>
    <lineage>
        <taxon>Bacteria</taxon>
        <taxon>Bacillati</taxon>
        <taxon>Bacillota</taxon>
        <taxon>Clostridia</taxon>
        <taxon>Eubacteriales</taxon>
        <taxon>Oscillospiraceae</taxon>
        <taxon>Pseudobacteroides</taxon>
    </lineage>
</organism>